<proteinExistence type="predicted"/>
<reference evidence="3 4" key="1">
    <citation type="submission" date="2019-10" db="EMBL/GenBank/DDBJ databases">
        <title>Description of Paenibacillus pedi sp. nov.</title>
        <authorList>
            <person name="Carlier A."/>
            <person name="Qi S."/>
        </authorList>
    </citation>
    <scope>NUCLEOTIDE SEQUENCE [LARGE SCALE GENOMIC DNA]</scope>
    <source>
        <strain evidence="3 4">LMG 31457</strain>
    </source>
</reference>
<dbReference type="InterPro" id="IPR051534">
    <property type="entry name" value="CBASS_pafABC_assoc_protein"/>
</dbReference>
<accession>A0ABX1ZME4</accession>
<dbReference type="Pfam" id="PF13280">
    <property type="entry name" value="WYL"/>
    <property type="match status" value="1"/>
</dbReference>
<dbReference type="EMBL" id="WHNZ01000017">
    <property type="protein sequence ID" value="NOV00108.1"/>
    <property type="molecule type" value="Genomic_DNA"/>
</dbReference>
<dbReference type="PANTHER" id="PTHR34580:SF3">
    <property type="entry name" value="PROTEIN PAFB"/>
    <property type="match status" value="1"/>
</dbReference>
<dbReference type="PROSITE" id="PS52050">
    <property type="entry name" value="WYL"/>
    <property type="match status" value="1"/>
</dbReference>
<dbReference type="InterPro" id="IPR036390">
    <property type="entry name" value="WH_DNA-bd_sf"/>
</dbReference>
<sequence>MSKADQMLAILWLIKSHKRITAKQLADKLEIHIRTIYRYIDALCASGVPIIADSGHHGGYRLLGQFHEAPLVFDLDEQKALIHASAFALEAGYPFGDKLNQAVAKLKIYTNQEQLEQIHLHEQGLDVILPQADAAEASLLQEVEVAVAQRTTLHMHYQKGYYAATEARHLDPYGLVCWKNKWYVVGHCHLRQEIRSFRVDRIREMSKTDMTFERPIDFSARQFILAGLLPDSDKPEDLVSVKITGREQALDDLCGHWYMAHTLVERTRHEAHFQLQEKAIHAHLPYYLLSYGGTIQIKEPQLLIELLMEITQNLHDHYASARID</sequence>
<name>A0ABX1ZME4_9BACL</name>
<dbReference type="InterPro" id="IPR026881">
    <property type="entry name" value="WYL_dom"/>
</dbReference>
<gene>
    <name evidence="3" type="ORF">GC097_08770</name>
</gene>
<dbReference type="Proteomes" id="UP000618579">
    <property type="component" value="Unassembled WGS sequence"/>
</dbReference>
<organism evidence="3 4">
    <name type="scientific">Paenibacillus planticolens</name>
    <dbReference type="NCBI Taxonomy" id="2654976"/>
    <lineage>
        <taxon>Bacteria</taxon>
        <taxon>Bacillati</taxon>
        <taxon>Bacillota</taxon>
        <taxon>Bacilli</taxon>
        <taxon>Bacillales</taxon>
        <taxon>Paenibacillaceae</taxon>
        <taxon>Paenibacillus</taxon>
    </lineage>
</organism>
<protein>
    <submittedName>
        <fullName evidence="3">WYL domain-containing protein</fullName>
    </submittedName>
</protein>
<evidence type="ECO:0000313" key="4">
    <source>
        <dbReference type="Proteomes" id="UP000618579"/>
    </source>
</evidence>
<evidence type="ECO:0000313" key="3">
    <source>
        <dbReference type="EMBL" id="NOV00108.1"/>
    </source>
</evidence>
<dbReference type="Pfam" id="PF08279">
    <property type="entry name" value="HTH_11"/>
    <property type="match status" value="1"/>
</dbReference>
<dbReference type="InterPro" id="IPR036388">
    <property type="entry name" value="WH-like_DNA-bd_sf"/>
</dbReference>
<dbReference type="PANTHER" id="PTHR34580">
    <property type="match status" value="1"/>
</dbReference>
<evidence type="ECO:0000259" key="1">
    <source>
        <dbReference type="Pfam" id="PF08279"/>
    </source>
</evidence>
<feature type="domain" description="WYL" evidence="2">
    <location>
        <begin position="139"/>
        <end position="204"/>
    </location>
</feature>
<dbReference type="InterPro" id="IPR013196">
    <property type="entry name" value="HTH_11"/>
</dbReference>
<feature type="domain" description="Helix-turn-helix type 11" evidence="1">
    <location>
        <begin position="9"/>
        <end position="61"/>
    </location>
</feature>
<keyword evidence="4" id="KW-1185">Reference proteome</keyword>
<dbReference type="Gene3D" id="1.10.10.10">
    <property type="entry name" value="Winged helix-like DNA-binding domain superfamily/Winged helix DNA-binding domain"/>
    <property type="match status" value="1"/>
</dbReference>
<evidence type="ECO:0000259" key="2">
    <source>
        <dbReference type="Pfam" id="PF13280"/>
    </source>
</evidence>
<dbReference type="SUPFAM" id="SSF46785">
    <property type="entry name" value="Winged helix' DNA-binding domain"/>
    <property type="match status" value="1"/>
</dbReference>
<comment type="caution">
    <text evidence="3">The sequence shown here is derived from an EMBL/GenBank/DDBJ whole genome shotgun (WGS) entry which is preliminary data.</text>
</comment>
<dbReference type="RefSeq" id="WP_171682982.1">
    <property type="nucleotide sequence ID" value="NZ_WHNZ01000017.1"/>
</dbReference>